<dbReference type="Gene3D" id="3.90.840.10">
    <property type="entry name" value="Thiol-activated cytolysin superfamily/Thiol-activated cytolysin, alpha-beta domain"/>
    <property type="match status" value="1"/>
</dbReference>
<dbReference type="PROSITE" id="PS51257">
    <property type="entry name" value="PROKAR_LIPOPROTEIN"/>
    <property type="match status" value="1"/>
</dbReference>
<reference evidence="1" key="1">
    <citation type="submission" date="2020-05" db="EMBL/GenBank/DDBJ databases">
        <title>Chitinophaga laudate sp. nov., isolated from a tropical peat swamp.</title>
        <authorList>
            <person name="Goh C.B.S."/>
            <person name="Lee M.S."/>
            <person name="Parimannan S."/>
            <person name="Pasbakhsh P."/>
            <person name="Yule C.M."/>
            <person name="Rajandas H."/>
            <person name="Loke S."/>
            <person name="Croft L."/>
            <person name="Tan J.B.L."/>
        </authorList>
    </citation>
    <scope>NUCLEOTIDE SEQUENCE</scope>
    <source>
        <strain evidence="1">Mgbs1</strain>
    </source>
</reference>
<dbReference type="OrthoDB" id="662759at2"/>
<name>A0A3S1CZ08_9BACT</name>
<dbReference type="InterPro" id="IPR001869">
    <property type="entry name" value="Thiol_cytolysin"/>
</dbReference>
<dbReference type="Proteomes" id="UP000281028">
    <property type="component" value="Unassembled WGS sequence"/>
</dbReference>
<accession>A0A3S1CZ08</accession>
<evidence type="ECO:0000313" key="2">
    <source>
        <dbReference type="Proteomes" id="UP000281028"/>
    </source>
</evidence>
<proteinExistence type="predicted"/>
<dbReference type="EMBL" id="RIAR02000001">
    <property type="protein sequence ID" value="NSL89234.1"/>
    <property type="molecule type" value="Genomic_DNA"/>
</dbReference>
<dbReference type="AlphaFoldDB" id="A0A3S1CZ08"/>
<protein>
    <submittedName>
        <fullName evidence="1">Uncharacterized protein</fullName>
    </submittedName>
</protein>
<evidence type="ECO:0000313" key="1">
    <source>
        <dbReference type="EMBL" id="NSL89234.1"/>
    </source>
</evidence>
<dbReference type="GO" id="GO:0015485">
    <property type="term" value="F:cholesterol binding"/>
    <property type="evidence" value="ECO:0007669"/>
    <property type="project" value="InterPro"/>
</dbReference>
<comment type="caution">
    <text evidence="1">The sequence shown here is derived from an EMBL/GenBank/DDBJ whole genome shotgun (WGS) entry which is preliminary data.</text>
</comment>
<dbReference type="InterPro" id="IPR036359">
    <property type="entry name" value="Thiol_cytolysin_sf"/>
</dbReference>
<dbReference type="SUPFAM" id="SSF56978">
    <property type="entry name" value="Perfringolysin"/>
    <property type="match status" value="1"/>
</dbReference>
<gene>
    <name evidence="1" type="ORF">ECE50_020500</name>
</gene>
<keyword evidence="2" id="KW-1185">Reference proteome</keyword>
<dbReference type="InterPro" id="IPR036363">
    <property type="entry name" value="Thiol_cytolysin_ab_sf"/>
</dbReference>
<dbReference type="Gene3D" id="3.40.30.40">
    <property type="entry name" value="Perfringolysin"/>
    <property type="match status" value="1"/>
</dbReference>
<dbReference type="Pfam" id="PF01289">
    <property type="entry name" value="Thiol_cytolysin"/>
    <property type="match status" value="1"/>
</dbReference>
<organism evidence="1 2">
    <name type="scientific">Chitinophaga solisilvae</name>
    <dbReference type="NCBI Taxonomy" id="1233460"/>
    <lineage>
        <taxon>Bacteria</taxon>
        <taxon>Pseudomonadati</taxon>
        <taxon>Bacteroidota</taxon>
        <taxon>Chitinophagia</taxon>
        <taxon>Chitinophagales</taxon>
        <taxon>Chitinophagaceae</taxon>
        <taxon>Chitinophaga</taxon>
    </lineage>
</organism>
<sequence length="540" mass="60004">MSSKQILILFLALITAGCKKNNEVISNDRLAAFSRTSLPVIDLTTRNYIPDGAGTVKFGTGDAALFSANDVFRNQKESTVELRDSIWTDGFGKTVIGVADEISISQSTHQQRAFAGSLIQGNTVSDLTFKPIATYQSKVKPLKVSVSFPAKKVSGTISKISLSGTREFISDIMYNNQLGNQLAAYSYSMERFTSYDELKLAFGSNVNTRALFYKSSSSSSTEEHRISKRSGVYVRFIQRNFTIDVDLPDGGNLLDPSVNPADLQDLSPAYVSSITYGRLGIMSIESDSSYESTYEAFNKAYKALFVSGSSYLTESEKRIIDQADMRLFLVGTDGNATVQSVNGFDAFVQLAQSGRTFSADQPGVPIYFSLSNLYDHSLVKQAFRVSVYTDPIYARIETENVKDQRTNFGGEPWGYEINTTGNVYIRTYADALATQPTNPPLYVRFNHRLLKKVIYNVMGAPYGGGGYSEDTKEEKGFRYNVFRSTNIPLGVPMMLKNFSTVSRTYTDDTMTMTETTETTNEHTYELLPGDFYKVLAPKRR</sequence>